<dbReference type="RefSeq" id="WP_354663054.1">
    <property type="nucleotide sequence ID" value="NZ_JBEXAC010000002.1"/>
</dbReference>
<gene>
    <name evidence="2" type="ORF">ABR189_24095</name>
</gene>
<dbReference type="PROSITE" id="PS51257">
    <property type="entry name" value="PROKAR_LIPOPROTEIN"/>
    <property type="match status" value="1"/>
</dbReference>
<protein>
    <submittedName>
        <fullName evidence="2">Uncharacterized protein</fullName>
    </submittedName>
</protein>
<organism evidence="2 3">
    <name type="scientific">Chitinophaga defluvii</name>
    <dbReference type="NCBI Taxonomy" id="3163343"/>
    <lineage>
        <taxon>Bacteria</taxon>
        <taxon>Pseudomonadati</taxon>
        <taxon>Bacteroidota</taxon>
        <taxon>Chitinophagia</taxon>
        <taxon>Chitinophagales</taxon>
        <taxon>Chitinophagaceae</taxon>
        <taxon>Chitinophaga</taxon>
    </lineage>
</organism>
<comment type="caution">
    <text evidence="2">The sequence shown here is derived from an EMBL/GenBank/DDBJ whole genome shotgun (WGS) entry which is preliminary data.</text>
</comment>
<keyword evidence="1" id="KW-0732">Signal</keyword>
<evidence type="ECO:0000313" key="3">
    <source>
        <dbReference type="Proteomes" id="UP001549749"/>
    </source>
</evidence>
<evidence type="ECO:0000256" key="1">
    <source>
        <dbReference type="SAM" id="SignalP"/>
    </source>
</evidence>
<reference evidence="2 3" key="1">
    <citation type="submission" date="2024-06" db="EMBL/GenBank/DDBJ databases">
        <title>Chitinophaga defluvii sp. nov., isolated from municipal sewage.</title>
        <authorList>
            <person name="Zhang L."/>
        </authorList>
    </citation>
    <scope>NUCLEOTIDE SEQUENCE [LARGE SCALE GENOMIC DNA]</scope>
    <source>
        <strain evidence="2 3">H8</strain>
    </source>
</reference>
<evidence type="ECO:0000313" key="2">
    <source>
        <dbReference type="EMBL" id="MET7000495.1"/>
    </source>
</evidence>
<sequence length="40" mass="4639">MQRQFLYTFSLFFLLSCIGTTVTQAQPAPVILREKGYLKK</sequence>
<dbReference type="EMBL" id="JBEXAC010000002">
    <property type="protein sequence ID" value="MET7000495.1"/>
    <property type="molecule type" value="Genomic_DNA"/>
</dbReference>
<dbReference type="Proteomes" id="UP001549749">
    <property type="component" value="Unassembled WGS sequence"/>
</dbReference>
<feature type="signal peptide" evidence="1">
    <location>
        <begin position="1"/>
        <end position="25"/>
    </location>
</feature>
<feature type="chain" id="PRO_5046789533" evidence="1">
    <location>
        <begin position="26"/>
        <end position="40"/>
    </location>
</feature>
<proteinExistence type="predicted"/>
<name>A0ABV2TCX8_9BACT</name>
<accession>A0ABV2TCX8</accession>
<keyword evidence="3" id="KW-1185">Reference proteome</keyword>